<feature type="compositionally biased region" description="Polar residues" evidence="1">
    <location>
        <begin position="21"/>
        <end position="37"/>
    </location>
</feature>
<feature type="domain" description="Protein kinase" evidence="2">
    <location>
        <begin position="96"/>
        <end position="339"/>
    </location>
</feature>
<name>A0ABR0Z3W9_HUSHU</name>
<dbReference type="Gene3D" id="3.30.200.20">
    <property type="entry name" value="Phosphorylase Kinase, domain 1"/>
    <property type="match status" value="1"/>
</dbReference>
<feature type="compositionally biased region" description="Basic and acidic residues" evidence="1">
    <location>
        <begin position="44"/>
        <end position="58"/>
    </location>
</feature>
<gene>
    <name evidence="3" type="ORF">HHUSO_G20289</name>
</gene>
<dbReference type="InterPro" id="IPR024104">
    <property type="entry name" value="Tribbles/Ser_Thr_kinase_40"/>
</dbReference>
<dbReference type="PANTHER" id="PTHR22961">
    <property type="entry name" value="SER/THR PROTEIN KINASE-TRB"/>
    <property type="match status" value="1"/>
</dbReference>
<protein>
    <submittedName>
        <fullName evidence="3">Tribbles-like protein 3-like</fullName>
    </submittedName>
</protein>
<feature type="region of interest" description="Disordered" evidence="1">
    <location>
        <begin position="349"/>
        <end position="373"/>
    </location>
</feature>
<reference evidence="3 4" key="1">
    <citation type="submission" date="2021-05" db="EMBL/GenBank/DDBJ databases">
        <authorList>
            <person name="Zahm M."/>
            <person name="Klopp C."/>
            <person name="Cabau C."/>
            <person name="Kuhl H."/>
            <person name="Suciu R."/>
            <person name="Ciorpac M."/>
            <person name="Holostenco D."/>
            <person name="Gessner J."/>
            <person name="Wuertz S."/>
            <person name="Hohne C."/>
            <person name="Stock M."/>
            <person name="Gislard M."/>
            <person name="Lluch J."/>
            <person name="Milhes M."/>
            <person name="Lampietro C."/>
            <person name="Lopez Roques C."/>
            <person name="Donnadieu C."/>
            <person name="Du K."/>
            <person name="Schartl M."/>
            <person name="Guiguen Y."/>
        </authorList>
    </citation>
    <scope>NUCLEOTIDE SEQUENCE [LARGE SCALE GENOMIC DNA]</scope>
    <source>
        <strain evidence="3">Hh-F2</strain>
        <tissue evidence="3">Blood</tissue>
    </source>
</reference>
<evidence type="ECO:0000259" key="2">
    <source>
        <dbReference type="PROSITE" id="PS50011"/>
    </source>
</evidence>
<dbReference type="InterPro" id="IPR011009">
    <property type="entry name" value="Kinase-like_dom_sf"/>
</dbReference>
<proteinExistence type="predicted"/>
<dbReference type="SUPFAM" id="SSF56112">
    <property type="entry name" value="Protein kinase-like (PK-like)"/>
    <property type="match status" value="1"/>
</dbReference>
<evidence type="ECO:0000313" key="3">
    <source>
        <dbReference type="EMBL" id="KAK6479527.1"/>
    </source>
</evidence>
<organism evidence="3 4">
    <name type="scientific">Huso huso</name>
    <name type="common">Beluga</name>
    <name type="synonym">Acipenser huso</name>
    <dbReference type="NCBI Taxonomy" id="61971"/>
    <lineage>
        <taxon>Eukaryota</taxon>
        <taxon>Metazoa</taxon>
        <taxon>Chordata</taxon>
        <taxon>Craniata</taxon>
        <taxon>Vertebrata</taxon>
        <taxon>Euteleostomi</taxon>
        <taxon>Actinopterygii</taxon>
        <taxon>Chondrostei</taxon>
        <taxon>Acipenseriformes</taxon>
        <taxon>Acipenseridae</taxon>
        <taxon>Huso</taxon>
    </lineage>
</organism>
<dbReference type="InterPro" id="IPR000719">
    <property type="entry name" value="Prot_kinase_dom"/>
</dbReference>
<feature type="region of interest" description="Disordered" evidence="1">
    <location>
        <begin position="21"/>
        <end position="85"/>
    </location>
</feature>
<dbReference type="PANTHER" id="PTHR22961:SF14">
    <property type="entry name" value="TRIBBLES HOMOLOG 3"/>
    <property type="match status" value="1"/>
</dbReference>
<dbReference type="Gene3D" id="1.10.510.10">
    <property type="entry name" value="Transferase(Phosphotransferase) domain 1"/>
    <property type="match status" value="1"/>
</dbReference>
<evidence type="ECO:0000256" key="1">
    <source>
        <dbReference type="SAM" id="MobiDB-lite"/>
    </source>
</evidence>
<dbReference type="EMBL" id="JAHFZB010000018">
    <property type="protein sequence ID" value="KAK6479527.1"/>
    <property type="molecule type" value="Genomic_DNA"/>
</dbReference>
<dbReference type="Proteomes" id="UP001369086">
    <property type="component" value="Unassembled WGS sequence"/>
</dbReference>
<comment type="caution">
    <text evidence="3">The sequence shown here is derived from an EMBL/GenBank/DDBJ whole genome shotgun (WGS) entry which is preliminary data.</text>
</comment>
<sequence length="373" mass="41644">MSRQAQLGVASWMLQSRANSSSAELAMSLNKQQTASRTLPLRLKRLDFEDPKDTDTPKCKRPRFSQPPSSPGLPPLSQSPCPGVSDHSISRVGPYVLLEATEGGHSYSAVHSVTEREYTCKVLSMKRYHELIAPYARLPAHEHISRIAEIVTGEHSVYVFFARSHGDMHSYVRSCKRLREEEASSLFGQMAEAVAHCHQHGVVLRDLKLRKFVFTDKQRTKLVLENLEDSCLLKGEDDSLTDKHGCPAYVGPEILNSKHSYSGKAADVWSLGVVLYTMLVGRYPFQDVEPAALFSKIRKGVFTIPESLSPKARCLIRNMLRKSPAERLSASETLLHPWLNCTSMASLSAPHNPADKTSPDQVVPDFDKYEGRD</sequence>
<accession>A0ABR0Z3W9</accession>
<dbReference type="Pfam" id="PF00069">
    <property type="entry name" value="Pkinase"/>
    <property type="match status" value="1"/>
</dbReference>
<evidence type="ECO:0000313" key="4">
    <source>
        <dbReference type="Proteomes" id="UP001369086"/>
    </source>
</evidence>
<dbReference type="PROSITE" id="PS50011">
    <property type="entry name" value="PROTEIN_KINASE_DOM"/>
    <property type="match status" value="1"/>
</dbReference>
<keyword evidence="4" id="KW-1185">Reference proteome</keyword>
<dbReference type="SMART" id="SM00220">
    <property type="entry name" value="S_TKc"/>
    <property type="match status" value="1"/>
</dbReference>